<dbReference type="Pfam" id="PF04023">
    <property type="entry name" value="FeoA"/>
    <property type="match status" value="1"/>
</dbReference>
<protein>
    <recommendedName>
        <fullName evidence="4">Transcriptional regulator MntR</fullName>
    </recommendedName>
</protein>
<evidence type="ECO:0000256" key="7">
    <source>
        <dbReference type="ARBA" id="ARBA00023125"/>
    </source>
</evidence>
<proteinExistence type="inferred from homology"/>
<organism evidence="11 12">
    <name type="scientific">Sedimentisphaera cyanobacteriorum</name>
    <dbReference type="NCBI Taxonomy" id="1940790"/>
    <lineage>
        <taxon>Bacteria</taxon>
        <taxon>Pseudomonadati</taxon>
        <taxon>Planctomycetota</taxon>
        <taxon>Phycisphaerae</taxon>
        <taxon>Sedimentisphaerales</taxon>
        <taxon>Sedimentisphaeraceae</taxon>
        <taxon>Sedimentisphaera</taxon>
    </lineage>
</organism>
<dbReference type="Pfam" id="PF01325">
    <property type="entry name" value="Fe_dep_repress"/>
    <property type="match status" value="1"/>
</dbReference>
<dbReference type="GO" id="GO:0003677">
    <property type="term" value="F:DNA binding"/>
    <property type="evidence" value="ECO:0007669"/>
    <property type="project" value="UniProtKB-KW"/>
</dbReference>
<dbReference type="RefSeq" id="WP_077540125.1">
    <property type="nucleotide sequence ID" value="NZ_CP019633.1"/>
</dbReference>
<dbReference type="SMART" id="SM00899">
    <property type="entry name" value="FeoA"/>
    <property type="match status" value="1"/>
</dbReference>
<dbReference type="InterPro" id="IPR036421">
    <property type="entry name" value="Fe_dep_repressor_sf"/>
</dbReference>
<dbReference type="Gene3D" id="2.30.30.90">
    <property type="match status" value="1"/>
</dbReference>
<dbReference type="PANTHER" id="PTHR33238">
    <property type="entry name" value="IRON (METAL) DEPENDENT REPRESSOR, DTXR FAMILY"/>
    <property type="match status" value="1"/>
</dbReference>
<dbReference type="PANTHER" id="PTHR33238:SF7">
    <property type="entry name" value="IRON-DEPENDENT TRANSCRIPTIONAL REGULATOR"/>
    <property type="match status" value="1"/>
</dbReference>
<keyword evidence="6" id="KW-0805">Transcription regulation</keyword>
<dbReference type="GO" id="GO:0046983">
    <property type="term" value="F:protein dimerization activity"/>
    <property type="evidence" value="ECO:0007669"/>
    <property type="project" value="InterPro"/>
</dbReference>
<evidence type="ECO:0000256" key="3">
    <source>
        <dbReference type="ARBA" id="ARBA00011738"/>
    </source>
</evidence>
<dbReference type="SMART" id="SM00529">
    <property type="entry name" value="HTH_DTXR"/>
    <property type="match status" value="1"/>
</dbReference>
<dbReference type="SUPFAM" id="SSF47979">
    <property type="entry name" value="Iron-dependent repressor protein, dimerization domain"/>
    <property type="match status" value="1"/>
</dbReference>
<dbReference type="Gene3D" id="1.10.60.10">
    <property type="entry name" value="Iron dependent repressor, metal binding and dimerisation domain"/>
    <property type="match status" value="1"/>
</dbReference>
<evidence type="ECO:0000256" key="5">
    <source>
        <dbReference type="ARBA" id="ARBA00023004"/>
    </source>
</evidence>
<dbReference type="GO" id="GO:0046914">
    <property type="term" value="F:transition metal ion binding"/>
    <property type="evidence" value="ECO:0007669"/>
    <property type="project" value="InterPro"/>
</dbReference>
<dbReference type="SUPFAM" id="SSF50037">
    <property type="entry name" value="C-terminal domain of transcriptional repressors"/>
    <property type="match status" value="1"/>
</dbReference>
<dbReference type="InterPro" id="IPR008988">
    <property type="entry name" value="Transcriptional_repressor_C"/>
</dbReference>
<dbReference type="Proteomes" id="UP000188273">
    <property type="component" value="Chromosome"/>
</dbReference>
<dbReference type="Gene3D" id="1.10.10.10">
    <property type="entry name" value="Winged helix-like DNA-binding domain superfamily/Winged helix DNA-binding domain"/>
    <property type="match status" value="1"/>
</dbReference>
<evidence type="ECO:0000256" key="4">
    <source>
        <dbReference type="ARBA" id="ARBA00022386"/>
    </source>
</evidence>
<dbReference type="OrthoDB" id="9791355at2"/>
<dbReference type="PROSITE" id="PS50944">
    <property type="entry name" value="HTH_DTXR"/>
    <property type="match status" value="1"/>
</dbReference>
<comment type="subunit">
    <text evidence="3">Homodimer.</text>
</comment>
<dbReference type="InterPro" id="IPR022689">
    <property type="entry name" value="Iron_dep_repressor"/>
</dbReference>
<gene>
    <name evidence="11" type="primary">mntR_2</name>
    <name evidence="11" type="ORF">L21SP3_01347</name>
</gene>
<dbReference type="InterPro" id="IPR001367">
    <property type="entry name" value="Fe_dep_repressor"/>
</dbReference>
<dbReference type="InterPro" id="IPR050536">
    <property type="entry name" value="DtxR_MntR_Metal-Reg"/>
</dbReference>
<comment type="function">
    <text evidence="9">In the presence of manganese, represses expression of mntH and mntS. Up-regulates expression of mntP.</text>
</comment>
<evidence type="ECO:0000313" key="12">
    <source>
        <dbReference type="Proteomes" id="UP000188273"/>
    </source>
</evidence>
<evidence type="ECO:0000259" key="10">
    <source>
        <dbReference type="PROSITE" id="PS50944"/>
    </source>
</evidence>
<evidence type="ECO:0000256" key="6">
    <source>
        <dbReference type="ARBA" id="ARBA00023015"/>
    </source>
</evidence>
<keyword evidence="12" id="KW-1185">Reference proteome</keyword>
<dbReference type="InterPro" id="IPR022687">
    <property type="entry name" value="HTH_DTXR"/>
</dbReference>
<comment type="similarity">
    <text evidence="2">Belongs to the DtxR/MntR family.</text>
</comment>
<dbReference type="STRING" id="1940790.L21SP3_01347"/>
<keyword evidence="8" id="KW-0804">Transcription</keyword>
<dbReference type="InterPro" id="IPR036390">
    <property type="entry name" value="WH_DNA-bd_sf"/>
</dbReference>
<accession>A0A1Q2HQD3</accession>
<keyword evidence="7" id="KW-0238">DNA-binding</keyword>
<dbReference type="InterPro" id="IPR007167">
    <property type="entry name" value="Fe-transptr_FeoA-like"/>
</dbReference>
<dbReference type="KEGG" id="pbu:L21SP3_01347"/>
<comment type="subcellular location">
    <subcellularLocation>
        <location evidence="1">Cytoplasm</location>
    </subcellularLocation>
</comment>
<dbReference type="AlphaFoldDB" id="A0A1Q2HQD3"/>
<dbReference type="InterPro" id="IPR038157">
    <property type="entry name" value="FeoA_core_dom"/>
</dbReference>
<name>A0A1Q2HQD3_9BACT</name>
<sequence>MSKDKELSASLEDYLEAIFTIIAEKGAVRAKDIAAKLNVKAGSVTIALKSLAQTGHINYKPYEVITLTPKGRQEAKEIVRKREILRDFFVEILGADQDTAEQGACSMEHVISEDLVKRLICFTEFIQACPRCGNDIIKKFQEYFDKNLLCSSGNCDGCLTEGIGRLKEEKQRLRGSSEEITLSDIPIGSKCVVRRLKNSTVLKRFAEMGIGRGAVIEVERVAPLGDPIEVKVRGYHLSIRKDEAIYIIVEKQ</sequence>
<dbReference type="InterPro" id="IPR036388">
    <property type="entry name" value="WH-like_DNA-bd_sf"/>
</dbReference>
<evidence type="ECO:0000256" key="1">
    <source>
        <dbReference type="ARBA" id="ARBA00004496"/>
    </source>
</evidence>
<dbReference type="Pfam" id="PF02742">
    <property type="entry name" value="Fe_dep_repr_C"/>
    <property type="match status" value="1"/>
</dbReference>
<evidence type="ECO:0000313" key="11">
    <source>
        <dbReference type="EMBL" id="AQQ09541.1"/>
    </source>
</evidence>
<evidence type="ECO:0000256" key="8">
    <source>
        <dbReference type="ARBA" id="ARBA00023163"/>
    </source>
</evidence>
<dbReference type="GO" id="GO:0003700">
    <property type="term" value="F:DNA-binding transcription factor activity"/>
    <property type="evidence" value="ECO:0007669"/>
    <property type="project" value="InterPro"/>
</dbReference>
<dbReference type="EMBL" id="CP019633">
    <property type="protein sequence ID" value="AQQ09541.1"/>
    <property type="molecule type" value="Genomic_DNA"/>
</dbReference>
<reference evidence="12" key="1">
    <citation type="submission" date="2017-02" db="EMBL/GenBank/DDBJ databases">
        <title>Comparative genomics and description of representatives of a novel lineage of planctomycetes thriving in anoxic sediments.</title>
        <authorList>
            <person name="Spring S."/>
            <person name="Bunk B."/>
            <person name="Sproer C."/>
            <person name="Klenk H.-P."/>
        </authorList>
    </citation>
    <scope>NUCLEOTIDE SEQUENCE [LARGE SCALE GENOMIC DNA]</scope>
    <source>
        <strain evidence="12">L21-RPul-D3</strain>
    </source>
</reference>
<evidence type="ECO:0000256" key="2">
    <source>
        <dbReference type="ARBA" id="ARBA00007871"/>
    </source>
</evidence>
<dbReference type="SUPFAM" id="SSF46785">
    <property type="entry name" value="Winged helix' DNA-binding domain"/>
    <property type="match status" value="1"/>
</dbReference>
<evidence type="ECO:0000256" key="9">
    <source>
        <dbReference type="ARBA" id="ARBA00025185"/>
    </source>
</evidence>
<dbReference type="FunFam" id="1.10.60.10:FF:000005">
    <property type="entry name" value="Transcriptional regulator MntR protein"/>
    <property type="match status" value="1"/>
</dbReference>
<dbReference type="GO" id="GO:0005737">
    <property type="term" value="C:cytoplasm"/>
    <property type="evidence" value="ECO:0007669"/>
    <property type="project" value="UniProtKB-SubCell"/>
</dbReference>
<feature type="domain" description="HTH dtxR-type" evidence="10">
    <location>
        <begin position="7"/>
        <end position="68"/>
    </location>
</feature>
<keyword evidence="5" id="KW-0408">Iron</keyword>